<organism evidence="1 2">
    <name type="scientific">Candidatus Phosphoribacter hodrii</name>
    <dbReference type="NCBI Taxonomy" id="2953743"/>
    <lineage>
        <taxon>Bacteria</taxon>
        <taxon>Bacillati</taxon>
        <taxon>Actinomycetota</taxon>
        <taxon>Actinomycetes</taxon>
        <taxon>Micrococcales</taxon>
        <taxon>Dermatophilaceae</taxon>
        <taxon>Candidatus Phosphoribacter</taxon>
    </lineage>
</organism>
<evidence type="ECO:0000313" key="2">
    <source>
        <dbReference type="Proteomes" id="UP000726105"/>
    </source>
</evidence>
<proteinExistence type="predicted"/>
<dbReference type="Proteomes" id="UP000726105">
    <property type="component" value="Unassembled WGS sequence"/>
</dbReference>
<protein>
    <submittedName>
        <fullName evidence="1">Uncharacterized protein</fullName>
    </submittedName>
</protein>
<name>A0A935IPZ1_9MICO</name>
<sequence>MEQTPGLRGLLLSHGGPDRAAHLREDADLLDRLPGGRGDPVVAVPW</sequence>
<reference evidence="1 2" key="1">
    <citation type="submission" date="2020-10" db="EMBL/GenBank/DDBJ databases">
        <title>Connecting structure to function with the recovery of over 1000 high-quality activated sludge metagenome-assembled genomes encoding full-length rRNA genes using long-read sequencing.</title>
        <authorList>
            <person name="Singleton C.M."/>
            <person name="Petriglieri F."/>
            <person name="Kristensen J.M."/>
            <person name="Kirkegaard R.H."/>
            <person name="Michaelsen T.Y."/>
            <person name="Andersen M.H."/>
            <person name="Karst S.M."/>
            <person name="Dueholm M.S."/>
            <person name="Nielsen P.H."/>
            <person name="Albertsen M."/>
        </authorList>
    </citation>
    <scope>NUCLEOTIDE SEQUENCE [LARGE SCALE GENOMIC DNA]</scope>
    <source>
        <strain evidence="1">Ega_18-Q3-R5-49_MAXAC.001</strain>
    </source>
</reference>
<dbReference type="EMBL" id="JADJIB010000006">
    <property type="protein sequence ID" value="MBK7274493.1"/>
    <property type="molecule type" value="Genomic_DNA"/>
</dbReference>
<evidence type="ECO:0000313" key="1">
    <source>
        <dbReference type="EMBL" id="MBK7274493.1"/>
    </source>
</evidence>
<accession>A0A935IPZ1</accession>
<gene>
    <name evidence="1" type="ORF">IPI13_15470</name>
</gene>
<dbReference type="AlphaFoldDB" id="A0A935IPZ1"/>
<comment type="caution">
    <text evidence="1">The sequence shown here is derived from an EMBL/GenBank/DDBJ whole genome shotgun (WGS) entry which is preliminary data.</text>
</comment>